<dbReference type="STRING" id="1122198.SAMN02745729_13016"/>
<dbReference type="Proteomes" id="UP000242469">
    <property type="component" value="Unassembled WGS sequence"/>
</dbReference>
<dbReference type="EMBL" id="FNRJ01000030">
    <property type="protein sequence ID" value="SEB17484.1"/>
    <property type="molecule type" value="Genomic_DNA"/>
</dbReference>
<evidence type="ECO:0000313" key="1">
    <source>
        <dbReference type="EMBL" id="SEB17484.1"/>
    </source>
</evidence>
<name>A0A1H4H6S5_9GAMM</name>
<evidence type="ECO:0000313" key="2">
    <source>
        <dbReference type="Proteomes" id="UP000242469"/>
    </source>
</evidence>
<accession>A0A1H4H6S5</accession>
<gene>
    <name evidence="1" type="ORF">SAMN02745729_13016</name>
</gene>
<keyword evidence="2" id="KW-1185">Reference proteome</keyword>
<organism evidence="1 2">
    <name type="scientific">Marinobacterium iners DSM 11526</name>
    <dbReference type="NCBI Taxonomy" id="1122198"/>
    <lineage>
        <taxon>Bacteria</taxon>
        <taxon>Pseudomonadati</taxon>
        <taxon>Pseudomonadota</taxon>
        <taxon>Gammaproteobacteria</taxon>
        <taxon>Oceanospirillales</taxon>
        <taxon>Oceanospirillaceae</taxon>
        <taxon>Marinobacterium</taxon>
    </lineage>
</organism>
<dbReference type="RefSeq" id="WP_091828167.1">
    <property type="nucleotide sequence ID" value="NZ_FNRJ01000030.1"/>
</dbReference>
<protein>
    <submittedName>
        <fullName evidence="1">Uncharacterized protein</fullName>
    </submittedName>
</protein>
<dbReference type="OrthoDB" id="8612200at2"/>
<reference evidence="2" key="1">
    <citation type="submission" date="2016-10" db="EMBL/GenBank/DDBJ databases">
        <authorList>
            <person name="Varghese N."/>
            <person name="Submissions S."/>
        </authorList>
    </citation>
    <scope>NUCLEOTIDE SEQUENCE [LARGE SCALE GENOMIC DNA]</scope>
    <source>
        <strain evidence="2">DSM 11526</strain>
    </source>
</reference>
<dbReference type="AlphaFoldDB" id="A0A1H4H6S5"/>
<proteinExistence type="predicted"/>
<sequence>MSENRNRAWRRFKDRVKKGKGMGSDELYKPEKKWKLMYFRKNKLARAKQLGLDYPIKSKRQLLDQELPSDE</sequence>